<dbReference type="Proteomes" id="UP001256646">
    <property type="component" value="Unassembled WGS sequence"/>
</dbReference>
<feature type="transmembrane region" description="Helical" evidence="7">
    <location>
        <begin position="258"/>
        <end position="283"/>
    </location>
</feature>
<feature type="transmembrane region" description="Helical" evidence="7">
    <location>
        <begin position="43"/>
        <end position="65"/>
    </location>
</feature>
<feature type="transmembrane region" description="Helical" evidence="7">
    <location>
        <begin position="221"/>
        <end position="246"/>
    </location>
</feature>
<feature type="transmembrane region" description="Helical" evidence="7">
    <location>
        <begin position="86"/>
        <end position="110"/>
    </location>
</feature>
<dbReference type="PROSITE" id="PS50267">
    <property type="entry name" value="NA_NEUROTRAN_SYMP_3"/>
    <property type="match status" value="1"/>
</dbReference>
<feature type="transmembrane region" description="Helical" evidence="7">
    <location>
        <begin position="12"/>
        <end position="31"/>
    </location>
</feature>
<proteinExistence type="inferred from homology"/>
<evidence type="ECO:0000256" key="4">
    <source>
        <dbReference type="ARBA" id="ARBA00022989"/>
    </source>
</evidence>
<comment type="caution">
    <text evidence="8">The sequence shown here is derived from an EMBL/GenBank/DDBJ whole genome shotgun (WGS) entry which is preliminary data.</text>
</comment>
<name>A0ABU1EKS2_9CLOT</name>
<dbReference type="InterPro" id="IPR000175">
    <property type="entry name" value="Na/ntran_symport"/>
</dbReference>
<dbReference type="InterPro" id="IPR037272">
    <property type="entry name" value="SNS_sf"/>
</dbReference>
<dbReference type="RefSeq" id="WP_252217005.1">
    <property type="nucleotide sequence ID" value="NZ_JAVJAN010000090.1"/>
</dbReference>
<dbReference type="CDD" id="cd10334">
    <property type="entry name" value="SLC6sbd_u1"/>
    <property type="match status" value="1"/>
</dbReference>
<dbReference type="SUPFAM" id="SSF161070">
    <property type="entry name" value="SNF-like"/>
    <property type="match status" value="1"/>
</dbReference>
<comment type="subcellular location">
    <subcellularLocation>
        <location evidence="1">Membrane</location>
        <topology evidence="1">Multi-pass membrane protein</topology>
    </subcellularLocation>
</comment>
<keyword evidence="9" id="KW-1185">Reference proteome</keyword>
<evidence type="ECO:0000313" key="8">
    <source>
        <dbReference type="EMBL" id="MDR5588982.1"/>
    </source>
</evidence>
<feature type="transmembrane region" description="Helical" evidence="7">
    <location>
        <begin position="146"/>
        <end position="167"/>
    </location>
</feature>
<feature type="transmembrane region" description="Helical" evidence="7">
    <location>
        <begin position="387"/>
        <end position="408"/>
    </location>
</feature>
<keyword evidence="4 7" id="KW-1133">Transmembrane helix</keyword>
<evidence type="ECO:0000313" key="9">
    <source>
        <dbReference type="Proteomes" id="UP001256646"/>
    </source>
</evidence>
<evidence type="ECO:0000256" key="5">
    <source>
        <dbReference type="ARBA" id="ARBA00023136"/>
    </source>
</evidence>
<dbReference type="PROSITE" id="PS00610">
    <property type="entry name" value="NA_NEUROTRAN_SYMP_1"/>
    <property type="match status" value="1"/>
</dbReference>
<dbReference type="NCBIfam" id="NF037979">
    <property type="entry name" value="Na_transp"/>
    <property type="match status" value="1"/>
</dbReference>
<accession>A0ABU1EKS2</accession>
<dbReference type="PRINTS" id="PR00176">
    <property type="entry name" value="NANEUSMPORT"/>
</dbReference>
<keyword evidence="5 7" id="KW-0472">Membrane</keyword>
<dbReference type="EMBL" id="JAVJAN010000090">
    <property type="protein sequence ID" value="MDR5588982.1"/>
    <property type="molecule type" value="Genomic_DNA"/>
</dbReference>
<keyword evidence="6" id="KW-0769">Symport</keyword>
<keyword evidence="3 6" id="KW-0812">Transmembrane</keyword>
<evidence type="ECO:0000256" key="2">
    <source>
        <dbReference type="ARBA" id="ARBA00022448"/>
    </source>
</evidence>
<feature type="transmembrane region" description="Helical" evidence="7">
    <location>
        <begin position="428"/>
        <end position="450"/>
    </location>
</feature>
<organism evidence="8 9">
    <name type="scientific">Clostridium aquiflavi</name>
    <dbReference type="NCBI Taxonomy" id="3073603"/>
    <lineage>
        <taxon>Bacteria</taxon>
        <taxon>Bacillati</taxon>
        <taxon>Bacillota</taxon>
        <taxon>Clostridia</taxon>
        <taxon>Eubacteriales</taxon>
        <taxon>Clostridiaceae</taxon>
        <taxon>Clostridium</taxon>
    </lineage>
</organism>
<comment type="similarity">
    <text evidence="6">Belongs to the sodium:neurotransmitter symporter (SNF) (TC 2.A.22) family.</text>
</comment>
<protein>
    <recommendedName>
        <fullName evidence="6">Transporter</fullName>
    </recommendedName>
</protein>
<evidence type="ECO:0000256" key="7">
    <source>
        <dbReference type="SAM" id="Phobius"/>
    </source>
</evidence>
<dbReference type="PANTHER" id="PTHR42948:SF1">
    <property type="entry name" value="TRANSPORTER"/>
    <property type="match status" value="1"/>
</dbReference>
<sequence length="499" mass="55605">MNEKRDQWGSKLGFIISAIGSAVGLGNIWRFPYVAYSNGGGAFLIPYFFAIFTAGIPLLILEYGMGHKYKGSTPLAMARVNKKWEWLGWWPTISAFIILCYYSMILSWAINYLRFSFTRGWGNDSNSFFHNDFLHLTSSPFDFGGIVWPIFIGIAIIWLINWTICYKGIKGGIEKVNKVLLPMLIIIMVVIAIRGVTLEGASLGLNTLFTPDWSKVLEPKVWIAAYGQVFFSLSLAMGIMITYSSYLPKETDINNSAFMTAFANCGFEFLCAIAVFGILGYMANVQGVSVSEVASSGVGLAFIVFPEVFSAMGSWGIILGVLFFACLIFAGITSTVSLTEAVSAPFVDKFGWKRNKVITVFCLIGFSTSLLFASGAGLYLLDIIDNFINNYGIVVVGLLEVTLVGWILKPYIIREHTNDISYFRIGKWWDVTVKYLTPAILIFMLVQSLITEIKSPYGGYSLRALFMYGWSVILIGIVSSIIITKKPWKNKNIDNFEEQ</sequence>
<feature type="transmembrane region" description="Helical" evidence="7">
    <location>
        <begin position="179"/>
        <end position="201"/>
    </location>
</feature>
<evidence type="ECO:0000256" key="1">
    <source>
        <dbReference type="ARBA" id="ARBA00004141"/>
    </source>
</evidence>
<reference evidence="8 9" key="1">
    <citation type="submission" date="2023-09" db="EMBL/GenBank/DDBJ databases">
        <authorList>
            <person name="Zhai L."/>
        </authorList>
    </citation>
    <scope>NUCLEOTIDE SEQUENCE [LARGE SCALE GENOMIC DNA]</scope>
    <source>
        <strain evidence="8 9">5 N-1</strain>
    </source>
</reference>
<dbReference type="Pfam" id="PF00209">
    <property type="entry name" value="SNF"/>
    <property type="match status" value="2"/>
</dbReference>
<gene>
    <name evidence="8" type="ORF">RGC78_16105</name>
</gene>
<feature type="transmembrane region" description="Helical" evidence="7">
    <location>
        <begin position="357"/>
        <end position="381"/>
    </location>
</feature>
<dbReference type="PANTHER" id="PTHR42948">
    <property type="entry name" value="TRANSPORTER"/>
    <property type="match status" value="1"/>
</dbReference>
<feature type="transmembrane region" description="Helical" evidence="7">
    <location>
        <begin position="462"/>
        <end position="483"/>
    </location>
</feature>
<evidence type="ECO:0000256" key="3">
    <source>
        <dbReference type="ARBA" id="ARBA00022692"/>
    </source>
</evidence>
<evidence type="ECO:0000256" key="6">
    <source>
        <dbReference type="RuleBase" id="RU003732"/>
    </source>
</evidence>
<keyword evidence="2 6" id="KW-0813">Transport</keyword>
<feature type="transmembrane region" description="Helical" evidence="7">
    <location>
        <begin position="315"/>
        <end position="336"/>
    </location>
</feature>